<reference evidence="2 3" key="1">
    <citation type="submission" date="2016-04" db="EMBL/GenBank/DDBJ databases">
        <title>A degradative enzymes factory behind the ericoid mycorrhizal symbiosis.</title>
        <authorList>
            <consortium name="DOE Joint Genome Institute"/>
            <person name="Martino E."/>
            <person name="Morin E."/>
            <person name="Grelet G."/>
            <person name="Kuo A."/>
            <person name="Kohler A."/>
            <person name="Daghino S."/>
            <person name="Barry K."/>
            <person name="Choi C."/>
            <person name="Cichocki N."/>
            <person name="Clum A."/>
            <person name="Copeland A."/>
            <person name="Hainaut M."/>
            <person name="Haridas S."/>
            <person name="Labutti K."/>
            <person name="Lindquist E."/>
            <person name="Lipzen A."/>
            <person name="Khouja H.-R."/>
            <person name="Murat C."/>
            <person name="Ohm R."/>
            <person name="Olson A."/>
            <person name="Spatafora J."/>
            <person name="Veneault-Fourrey C."/>
            <person name="Henrissat B."/>
            <person name="Grigoriev I."/>
            <person name="Martin F."/>
            <person name="Perotto S."/>
        </authorList>
    </citation>
    <scope>NUCLEOTIDE SEQUENCE [LARGE SCALE GENOMIC DNA]</scope>
    <source>
        <strain evidence="2 3">E</strain>
    </source>
</reference>
<dbReference type="RefSeq" id="XP_024737814.1">
    <property type="nucleotide sequence ID" value="XM_024882978.1"/>
</dbReference>
<protein>
    <submittedName>
        <fullName evidence="2">Uncharacterized protein</fullName>
    </submittedName>
</protein>
<dbReference type="GeneID" id="36591055"/>
<dbReference type="InParanoid" id="A0A2J6TD15"/>
<dbReference type="EMBL" id="KZ613787">
    <property type="protein sequence ID" value="PMD60910.1"/>
    <property type="molecule type" value="Genomic_DNA"/>
</dbReference>
<dbReference type="Proteomes" id="UP000235371">
    <property type="component" value="Unassembled WGS sequence"/>
</dbReference>
<name>A0A2J6TD15_9HELO</name>
<evidence type="ECO:0000256" key="1">
    <source>
        <dbReference type="SAM" id="MobiDB-lite"/>
    </source>
</evidence>
<sequence length="218" mass="24386">MELQDVSDGTRTSLPLTACRNREDYQAIDIALRSAPSPSPDPQEKGNAPSRGQRRWSLAFGMRKFLDVPNPVFLSSQFSKAHSLCGKRARQKSRNKYLGHKNRARNLNEIKLLLPGIGTVEYRAPDIALRSHPDISTGFGRKGWLRNPCLIRDQTWPRGWYVNSISSTHGEGAFLGDLSWMRLPQNGQSKLACGVQHRSPLPLSAAALGTQEYPCPHW</sequence>
<gene>
    <name evidence="2" type="ORF">K444DRAFT_628937</name>
</gene>
<evidence type="ECO:0000313" key="3">
    <source>
        <dbReference type="Proteomes" id="UP000235371"/>
    </source>
</evidence>
<evidence type="ECO:0000313" key="2">
    <source>
        <dbReference type="EMBL" id="PMD60910.1"/>
    </source>
</evidence>
<organism evidence="2 3">
    <name type="scientific">Hyaloscypha bicolor E</name>
    <dbReference type="NCBI Taxonomy" id="1095630"/>
    <lineage>
        <taxon>Eukaryota</taxon>
        <taxon>Fungi</taxon>
        <taxon>Dikarya</taxon>
        <taxon>Ascomycota</taxon>
        <taxon>Pezizomycotina</taxon>
        <taxon>Leotiomycetes</taxon>
        <taxon>Helotiales</taxon>
        <taxon>Hyaloscyphaceae</taxon>
        <taxon>Hyaloscypha</taxon>
        <taxon>Hyaloscypha bicolor</taxon>
    </lineage>
</organism>
<dbReference type="AlphaFoldDB" id="A0A2J6TD15"/>
<proteinExistence type="predicted"/>
<accession>A0A2J6TD15</accession>
<keyword evidence="3" id="KW-1185">Reference proteome</keyword>
<feature type="region of interest" description="Disordered" evidence="1">
    <location>
        <begin position="33"/>
        <end position="53"/>
    </location>
</feature>